<accession>A0A314YGN8</accession>
<dbReference type="OrthoDB" id="10374310at2759"/>
<reference evidence="2 3" key="1">
    <citation type="submission" date="2018-02" db="EMBL/GenBank/DDBJ databases">
        <title>Draft genome of wild Prunus yedoensis var. nudiflora.</title>
        <authorList>
            <person name="Baek S."/>
            <person name="Kim J.-H."/>
            <person name="Choi K."/>
            <person name="Kim G.-B."/>
            <person name="Cho A."/>
            <person name="Jang H."/>
            <person name="Shin C.-H."/>
            <person name="Yu H.-J."/>
            <person name="Mun J.-H."/>
        </authorList>
    </citation>
    <scope>NUCLEOTIDE SEQUENCE [LARGE SCALE GENOMIC DNA]</scope>
    <source>
        <strain evidence="3">cv. Jeju island</strain>
        <tissue evidence="2">Leaf</tissue>
    </source>
</reference>
<evidence type="ECO:0000256" key="1">
    <source>
        <dbReference type="SAM" id="MobiDB-lite"/>
    </source>
</evidence>
<name>A0A314YGN8_PRUYE</name>
<feature type="region of interest" description="Disordered" evidence="1">
    <location>
        <begin position="63"/>
        <end position="84"/>
    </location>
</feature>
<sequence>MELLLDEKTVVEELINFFARKGREQRVLTDKQGFELNDIFIPKKKKSRLGHLSLNMKTLKRKRECYDDPNSSESGSQKKKKEEGVHVQIGCSKIAKANSWSFRVSGVSQLRFVLVKLNSTTTKEEPHQHLGSTSSATYALTHQ</sequence>
<feature type="region of interest" description="Disordered" evidence="1">
    <location>
        <begin position="123"/>
        <end position="143"/>
    </location>
</feature>
<dbReference type="AlphaFoldDB" id="A0A314YGN8"/>
<dbReference type="EMBL" id="PJQY01000824">
    <property type="protein sequence ID" value="PQQ07715.1"/>
    <property type="molecule type" value="Genomic_DNA"/>
</dbReference>
<gene>
    <name evidence="2" type="ORF">Pyn_30548</name>
</gene>
<dbReference type="Proteomes" id="UP000250321">
    <property type="component" value="Unassembled WGS sequence"/>
</dbReference>
<evidence type="ECO:0000313" key="2">
    <source>
        <dbReference type="EMBL" id="PQQ07715.1"/>
    </source>
</evidence>
<organism evidence="2 3">
    <name type="scientific">Prunus yedoensis var. nudiflora</name>
    <dbReference type="NCBI Taxonomy" id="2094558"/>
    <lineage>
        <taxon>Eukaryota</taxon>
        <taxon>Viridiplantae</taxon>
        <taxon>Streptophyta</taxon>
        <taxon>Embryophyta</taxon>
        <taxon>Tracheophyta</taxon>
        <taxon>Spermatophyta</taxon>
        <taxon>Magnoliopsida</taxon>
        <taxon>eudicotyledons</taxon>
        <taxon>Gunneridae</taxon>
        <taxon>Pentapetalae</taxon>
        <taxon>rosids</taxon>
        <taxon>fabids</taxon>
        <taxon>Rosales</taxon>
        <taxon>Rosaceae</taxon>
        <taxon>Amygdaloideae</taxon>
        <taxon>Amygdaleae</taxon>
        <taxon>Prunus</taxon>
    </lineage>
</organism>
<keyword evidence="3" id="KW-1185">Reference proteome</keyword>
<proteinExistence type="predicted"/>
<evidence type="ECO:0000313" key="3">
    <source>
        <dbReference type="Proteomes" id="UP000250321"/>
    </source>
</evidence>
<protein>
    <submittedName>
        <fullName evidence="2">Uncharacterized protein</fullName>
    </submittedName>
</protein>
<feature type="compositionally biased region" description="Polar residues" evidence="1">
    <location>
        <begin position="130"/>
        <end position="143"/>
    </location>
</feature>
<comment type="caution">
    <text evidence="2">The sequence shown here is derived from an EMBL/GenBank/DDBJ whole genome shotgun (WGS) entry which is preliminary data.</text>
</comment>